<protein>
    <submittedName>
        <fullName evidence="1">Uncharacterized protein</fullName>
    </submittedName>
</protein>
<evidence type="ECO:0000313" key="2">
    <source>
        <dbReference type="Proteomes" id="UP001642720"/>
    </source>
</evidence>
<dbReference type="GeneID" id="300573855"/>
<name>A0ABY2HFU2_9HYPO</name>
<accession>A0ABY2HFU2</accession>
<comment type="caution">
    <text evidence="1">The sequence shown here is derived from an EMBL/GenBank/DDBJ whole genome shotgun (WGS) entry which is preliminary data.</text>
</comment>
<sequence>MDGRGKGTFNGVEWRALGGAPPAGLCLCLCLCLALSSPYLSEPEPIVVDVQRSKMEGEPGEQPKGKYLGLRGSVAAGASTFSSRLAAAVLIGLSTGAGGAAGWC</sequence>
<proteinExistence type="predicted"/>
<dbReference type="Proteomes" id="UP001642720">
    <property type="component" value="Unassembled WGS sequence"/>
</dbReference>
<keyword evidence="2" id="KW-1185">Reference proteome</keyword>
<dbReference type="RefSeq" id="XP_073561884.1">
    <property type="nucleotide sequence ID" value="XM_073699405.1"/>
</dbReference>
<gene>
    <name evidence="1" type="ORF">CCMA1212_002000</name>
</gene>
<dbReference type="EMBL" id="PPTA01000002">
    <property type="protein sequence ID" value="TFB05683.1"/>
    <property type="molecule type" value="Genomic_DNA"/>
</dbReference>
<reference evidence="1 2" key="1">
    <citation type="submission" date="2018-01" db="EMBL/GenBank/DDBJ databases">
        <title>Genome characterization of the sugarcane-associated fungus Trichoderma ghanense CCMA-1212 and their application in lignocelulose bioconversion.</title>
        <authorList>
            <person name="Steindorff A.S."/>
            <person name="Mendes T.D."/>
            <person name="Vilela E.S.D."/>
            <person name="Rodrigues D.S."/>
            <person name="Formighieri E.F."/>
            <person name="Melo I.S."/>
            <person name="Favaro L.C.L."/>
        </authorList>
    </citation>
    <scope>NUCLEOTIDE SEQUENCE [LARGE SCALE GENOMIC DNA]</scope>
    <source>
        <strain evidence="1 2">CCMA-1212</strain>
    </source>
</reference>
<evidence type="ECO:0000313" key="1">
    <source>
        <dbReference type="EMBL" id="TFB05683.1"/>
    </source>
</evidence>
<organism evidence="1 2">
    <name type="scientific">Trichoderma ghanense</name>
    <dbReference type="NCBI Taxonomy" id="65468"/>
    <lineage>
        <taxon>Eukaryota</taxon>
        <taxon>Fungi</taxon>
        <taxon>Dikarya</taxon>
        <taxon>Ascomycota</taxon>
        <taxon>Pezizomycotina</taxon>
        <taxon>Sordariomycetes</taxon>
        <taxon>Hypocreomycetidae</taxon>
        <taxon>Hypocreales</taxon>
        <taxon>Hypocreaceae</taxon>
        <taxon>Trichoderma</taxon>
    </lineage>
</organism>